<feature type="region of interest" description="Disordered" evidence="1">
    <location>
        <begin position="1"/>
        <end position="50"/>
    </location>
</feature>
<dbReference type="EMBL" id="JANIIK010000042">
    <property type="protein sequence ID" value="KAJ3606352.1"/>
    <property type="molecule type" value="Genomic_DNA"/>
</dbReference>
<dbReference type="AlphaFoldDB" id="A0A9Q0EE15"/>
<evidence type="ECO:0000313" key="2">
    <source>
        <dbReference type="EMBL" id="KAJ3606352.1"/>
    </source>
</evidence>
<evidence type="ECO:0000256" key="1">
    <source>
        <dbReference type="SAM" id="MobiDB-lite"/>
    </source>
</evidence>
<name>A0A9Q0EE15_9TELE</name>
<evidence type="ECO:0000313" key="3">
    <source>
        <dbReference type="Proteomes" id="UP001148018"/>
    </source>
</evidence>
<keyword evidence="3" id="KW-1185">Reference proteome</keyword>
<gene>
    <name evidence="2" type="ORF">NHX12_025873</name>
</gene>
<proteinExistence type="predicted"/>
<organism evidence="2 3">
    <name type="scientific">Muraenolepis orangiensis</name>
    <name type="common">Patagonian moray cod</name>
    <dbReference type="NCBI Taxonomy" id="630683"/>
    <lineage>
        <taxon>Eukaryota</taxon>
        <taxon>Metazoa</taxon>
        <taxon>Chordata</taxon>
        <taxon>Craniata</taxon>
        <taxon>Vertebrata</taxon>
        <taxon>Euteleostomi</taxon>
        <taxon>Actinopterygii</taxon>
        <taxon>Neopterygii</taxon>
        <taxon>Teleostei</taxon>
        <taxon>Neoteleostei</taxon>
        <taxon>Acanthomorphata</taxon>
        <taxon>Zeiogadaria</taxon>
        <taxon>Gadariae</taxon>
        <taxon>Gadiformes</taxon>
        <taxon>Muraenolepidoidei</taxon>
        <taxon>Muraenolepididae</taxon>
        <taxon>Muraenolepis</taxon>
    </lineage>
</organism>
<reference evidence="2" key="1">
    <citation type="submission" date="2022-07" db="EMBL/GenBank/DDBJ databases">
        <title>Chromosome-level genome of Muraenolepis orangiensis.</title>
        <authorList>
            <person name="Kim J."/>
        </authorList>
    </citation>
    <scope>NUCLEOTIDE SEQUENCE</scope>
    <source>
        <strain evidence="2">KU_S4_2022</strain>
        <tissue evidence="2">Muscle</tissue>
    </source>
</reference>
<protein>
    <submittedName>
        <fullName evidence="2">Uncharacterized protein</fullName>
    </submittedName>
</protein>
<feature type="compositionally biased region" description="Low complexity" evidence="1">
    <location>
        <begin position="16"/>
        <end position="39"/>
    </location>
</feature>
<comment type="caution">
    <text evidence="2">The sequence shown here is derived from an EMBL/GenBank/DDBJ whole genome shotgun (WGS) entry which is preliminary data.</text>
</comment>
<dbReference type="Proteomes" id="UP001148018">
    <property type="component" value="Unassembled WGS sequence"/>
</dbReference>
<accession>A0A9Q0EE15</accession>
<sequence>MGRTLGSHPGQRRPPSRSTSSSYTTTPYTTPSYTTPYTPHYKEPWAGGKPTRVAADRTCYSMVPEHRADTRSIAAGR</sequence>